<dbReference type="Gene3D" id="2.40.50.140">
    <property type="entry name" value="Nucleic acid-binding proteins"/>
    <property type="match status" value="1"/>
</dbReference>
<keyword evidence="11 15" id="KW-0234">DNA repair</keyword>
<comment type="caution">
    <text evidence="18">The sequence shown here is derived from an EMBL/GenBank/DDBJ whole genome shotgun (WGS) entry which is preliminary data.</text>
</comment>
<evidence type="ECO:0000256" key="16">
    <source>
        <dbReference type="RuleBase" id="RU000618"/>
    </source>
</evidence>
<evidence type="ECO:0000256" key="1">
    <source>
        <dbReference type="ARBA" id="ARBA00004067"/>
    </source>
</evidence>
<dbReference type="PROSITE" id="PS01055">
    <property type="entry name" value="DNA_LIGASE_N1"/>
    <property type="match status" value="1"/>
</dbReference>
<keyword evidence="18" id="KW-0223">Dioxygenase</keyword>
<evidence type="ECO:0000256" key="11">
    <source>
        <dbReference type="ARBA" id="ARBA00023204"/>
    </source>
</evidence>
<dbReference type="FunFam" id="1.10.150.20:FF:000006">
    <property type="entry name" value="DNA ligase"/>
    <property type="match status" value="1"/>
</dbReference>
<dbReference type="InterPro" id="IPR003583">
    <property type="entry name" value="Hlx-hairpin-Hlx_DNA-bd_motif"/>
</dbReference>
<comment type="cofactor">
    <cofactor evidence="15">
        <name>Mg(2+)</name>
        <dbReference type="ChEBI" id="CHEBI:18420"/>
    </cofactor>
    <cofactor evidence="15">
        <name>Mn(2+)</name>
        <dbReference type="ChEBI" id="CHEBI:29035"/>
    </cofactor>
</comment>
<evidence type="ECO:0000256" key="10">
    <source>
        <dbReference type="ARBA" id="ARBA00023027"/>
    </source>
</evidence>
<feature type="binding site" evidence="15">
    <location>
        <position position="427"/>
    </location>
    <ligand>
        <name>Zn(2+)</name>
        <dbReference type="ChEBI" id="CHEBI:29105"/>
    </ligand>
</feature>
<evidence type="ECO:0000256" key="2">
    <source>
        <dbReference type="ARBA" id="ARBA00012722"/>
    </source>
</evidence>
<dbReference type="PANTHER" id="PTHR23389:SF9">
    <property type="entry name" value="DNA LIGASE"/>
    <property type="match status" value="1"/>
</dbReference>
<dbReference type="InterPro" id="IPR001357">
    <property type="entry name" value="BRCT_dom"/>
</dbReference>
<dbReference type="EC" id="6.5.1.2" evidence="2 15"/>
<keyword evidence="4 15" id="KW-0436">Ligase</keyword>
<dbReference type="Pfam" id="PF00533">
    <property type="entry name" value="BRCT"/>
    <property type="match status" value="1"/>
</dbReference>
<dbReference type="SUPFAM" id="SSF50249">
    <property type="entry name" value="Nucleic acid-binding proteins"/>
    <property type="match status" value="1"/>
</dbReference>
<dbReference type="NCBIfam" id="NF005932">
    <property type="entry name" value="PRK07956.1"/>
    <property type="match status" value="1"/>
</dbReference>
<dbReference type="GO" id="GO:0005829">
    <property type="term" value="C:cytosol"/>
    <property type="evidence" value="ECO:0007669"/>
    <property type="project" value="TreeGrafter"/>
</dbReference>
<dbReference type="SUPFAM" id="SSF47781">
    <property type="entry name" value="RuvA domain 2-like"/>
    <property type="match status" value="1"/>
</dbReference>
<name>A0A0V7ZMX7_9CYAN</name>
<dbReference type="GO" id="GO:0006281">
    <property type="term" value="P:DNA repair"/>
    <property type="evidence" value="ECO:0007669"/>
    <property type="project" value="UniProtKB-KW"/>
</dbReference>
<dbReference type="SMART" id="SM00532">
    <property type="entry name" value="LIGANc"/>
    <property type="match status" value="1"/>
</dbReference>
<dbReference type="FunFam" id="2.40.50.140:FF:000012">
    <property type="entry name" value="DNA ligase"/>
    <property type="match status" value="1"/>
</dbReference>
<feature type="domain" description="BRCT" evidence="17">
    <location>
        <begin position="612"/>
        <end position="690"/>
    </location>
</feature>
<dbReference type="Gene3D" id="6.20.10.30">
    <property type="match status" value="1"/>
</dbReference>
<evidence type="ECO:0000256" key="8">
    <source>
        <dbReference type="ARBA" id="ARBA00022833"/>
    </source>
</evidence>
<evidence type="ECO:0000256" key="7">
    <source>
        <dbReference type="ARBA" id="ARBA00022763"/>
    </source>
</evidence>
<dbReference type="FunFam" id="1.10.287.610:FF:000002">
    <property type="entry name" value="DNA ligase"/>
    <property type="match status" value="1"/>
</dbReference>
<dbReference type="FunFam" id="1.10.150.20:FF:000007">
    <property type="entry name" value="DNA ligase"/>
    <property type="match status" value="1"/>
</dbReference>
<dbReference type="InterPro" id="IPR012340">
    <property type="entry name" value="NA-bd_OB-fold"/>
</dbReference>
<proteinExistence type="inferred from homology"/>
<dbReference type="Proteomes" id="UP000053372">
    <property type="component" value="Unassembled WGS sequence"/>
</dbReference>
<evidence type="ECO:0000256" key="13">
    <source>
        <dbReference type="ARBA" id="ARBA00034005"/>
    </source>
</evidence>
<feature type="binding site" evidence="15">
    <location>
        <position position="333"/>
    </location>
    <ligand>
        <name>NAD(+)</name>
        <dbReference type="ChEBI" id="CHEBI:57540"/>
    </ligand>
</feature>
<dbReference type="Pfam" id="PF01653">
    <property type="entry name" value="DNA_ligase_aden"/>
    <property type="match status" value="1"/>
</dbReference>
<keyword evidence="18" id="KW-0560">Oxidoreductase</keyword>
<dbReference type="InterPro" id="IPR001679">
    <property type="entry name" value="DNA_ligase"/>
</dbReference>
<dbReference type="SMART" id="SM00278">
    <property type="entry name" value="HhH1"/>
    <property type="match status" value="3"/>
</dbReference>
<keyword evidence="9 15" id="KW-0460">Magnesium</keyword>
<dbReference type="PANTHER" id="PTHR23389">
    <property type="entry name" value="CHROMOSOME TRANSMISSION FIDELITY FACTOR 18"/>
    <property type="match status" value="1"/>
</dbReference>
<comment type="caution">
    <text evidence="15">Lacks conserved residue(s) required for the propagation of feature annotation.</text>
</comment>
<dbReference type="GO" id="GO:0006260">
    <property type="term" value="P:DNA replication"/>
    <property type="evidence" value="ECO:0007669"/>
    <property type="project" value="UniProtKB-KW"/>
</dbReference>
<dbReference type="InterPro" id="IPR004149">
    <property type="entry name" value="Znf_DNAligase_C4"/>
</dbReference>
<evidence type="ECO:0000256" key="14">
    <source>
        <dbReference type="ARBA" id="ARBA00060881"/>
    </source>
</evidence>
<accession>A0A0V7ZMX7</accession>
<protein>
    <recommendedName>
        <fullName evidence="3 15">DNA ligase</fullName>
        <ecNumber evidence="2 15">6.5.1.2</ecNumber>
    </recommendedName>
    <alternativeName>
        <fullName evidence="15">Polydeoxyribonucleotide synthase [NAD(+)]</fullName>
    </alternativeName>
</protein>
<dbReference type="SUPFAM" id="SSF56091">
    <property type="entry name" value="DNA ligase/mRNA capping enzyme, catalytic domain"/>
    <property type="match status" value="1"/>
</dbReference>
<dbReference type="Gene3D" id="1.10.287.610">
    <property type="entry name" value="Helix hairpin bin"/>
    <property type="match status" value="1"/>
</dbReference>
<dbReference type="AlphaFoldDB" id="A0A0V7ZMX7"/>
<feature type="binding site" evidence="15">
    <location>
        <position position="450"/>
    </location>
    <ligand>
        <name>Zn(2+)</name>
        <dbReference type="ChEBI" id="CHEBI:29105"/>
    </ligand>
</feature>
<dbReference type="InterPro" id="IPR033136">
    <property type="entry name" value="DNA_ligase_CS"/>
</dbReference>
<dbReference type="Pfam" id="PF12826">
    <property type="entry name" value="HHH_2"/>
    <property type="match status" value="1"/>
</dbReference>
<keyword evidence="8 15" id="KW-0862">Zinc</keyword>
<dbReference type="Gene3D" id="3.40.50.10190">
    <property type="entry name" value="BRCT domain"/>
    <property type="match status" value="1"/>
</dbReference>
<feature type="binding site" evidence="15">
    <location>
        <begin position="41"/>
        <end position="45"/>
    </location>
    <ligand>
        <name>NAD(+)</name>
        <dbReference type="ChEBI" id="CHEBI:57540"/>
    </ligand>
</feature>
<comment type="catalytic activity">
    <reaction evidence="13 15 16">
        <text>NAD(+) + (deoxyribonucleotide)n-3'-hydroxyl + 5'-phospho-(deoxyribonucleotide)m = (deoxyribonucleotide)n+m + AMP + beta-nicotinamide D-nucleotide.</text>
        <dbReference type="EC" id="6.5.1.2"/>
    </reaction>
</comment>
<keyword evidence="12 15" id="KW-0464">Manganese</keyword>
<keyword evidence="6 15" id="KW-0479">Metal-binding</keyword>
<feature type="binding site" evidence="15">
    <location>
        <begin position="90"/>
        <end position="91"/>
    </location>
    <ligand>
        <name>NAD(+)</name>
        <dbReference type="ChEBI" id="CHEBI:57540"/>
    </ligand>
</feature>
<dbReference type="Gene3D" id="3.30.470.30">
    <property type="entry name" value="DNA ligase/mRNA capping enzyme"/>
    <property type="match status" value="1"/>
</dbReference>
<keyword evidence="7 15" id="KW-0227">DNA damage</keyword>
<dbReference type="NCBIfam" id="TIGR00575">
    <property type="entry name" value="dnlj"/>
    <property type="match status" value="1"/>
</dbReference>
<evidence type="ECO:0000313" key="19">
    <source>
        <dbReference type="Proteomes" id="UP000053372"/>
    </source>
</evidence>
<comment type="similarity">
    <text evidence="14 15">Belongs to the NAD-dependent DNA ligase family. LigA subfamily.</text>
</comment>
<dbReference type="FunFam" id="3.30.470.30:FF:000001">
    <property type="entry name" value="DNA ligase"/>
    <property type="match status" value="1"/>
</dbReference>
<reference evidence="18 19" key="1">
    <citation type="journal article" date="2015" name="Genome Announc.">
        <title>Draft Genome of the Euendolithic (true boring) Cyanobacterium Mastigocoleus testarum strain BC008.</title>
        <authorList>
            <person name="Guida B.S."/>
            <person name="Garcia-Pichel F."/>
        </authorList>
    </citation>
    <scope>NUCLEOTIDE SEQUENCE [LARGE SCALE GENOMIC DNA]</scope>
    <source>
        <strain evidence="18 19">BC008</strain>
    </source>
</reference>
<dbReference type="EMBL" id="LMTZ01000104">
    <property type="protein sequence ID" value="KST65786.1"/>
    <property type="molecule type" value="Genomic_DNA"/>
</dbReference>
<feature type="active site" description="N6-AMP-lysine intermediate" evidence="15">
    <location>
        <position position="130"/>
    </location>
</feature>
<feature type="binding site" evidence="15">
    <location>
        <position position="190"/>
    </location>
    <ligand>
        <name>NAD(+)</name>
        <dbReference type="ChEBI" id="CHEBI:57540"/>
    </ligand>
</feature>
<evidence type="ECO:0000256" key="4">
    <source>
        <dbReference type="ARBA" id="ARBA00022598"/>
    </source>
</evidence>
<dbReference type="Pfam" id="PF03120">
    <property type="entry name" value="OB_DNA_ligase"/>
    <property type="match status" value="1"/>
</dbReference>
<dbReference type="SMART" id="SM00292">
    <property type="entry name" value="BRCT"/>
    <property type="match status" value="1"/>
</dbReference>
<keyword evidence="5 15" id="KW-0235">DNA replication</keyword>
<evidence type="ECO:0000256" key="3">
    <source>
        <dbReference type="ARBA" id="ARBA00013308"/>
    </source>
</evidence>
<keyword evidence="10 15" id="KW-0520">NAD</keyword>
<dbReference type="InterPro" id="IPR041663">
    <property type="entry name" value="DisA/LigA_HHH"/>
</dbReference>
<evidence type="ECO:0000256" key="15">
    <source>
        <dbReference type="HAMAP-Rule" id="MF_01588"/>
    </source>
</evidence>
<evidence type="ECO:0000259" key="17">
    <source>
        <dbReference type="PROSITE" id="PS50172"/>
    </source>
</evidence>
<organism evidence="18 19">
    <name type="scientific">Mastigocoleus testarum BC008</name>
    <dbReference type="NCBI Taxonomy" id="371196"/>
    <lineage>
        <taxon>Bacteria</taxon>
        <taxon>Bacillati</taxon>
        <taxon>Cyanobacteriota</taxon>
        <taxon>Cyanophyceae</taxon>
        <taxon>Nostocales</taxon>
        <taxon>Hapalosiphonaceae</taxon>
        <taxon>Mastigocoleus</taxon>
    </lineage>
</organism>
<dbReference type="PROSITE" id="PS01056">
    <property type="entry name" value="DNA_LIGASE_N2"/>
    <property type="match status" value="1"/>
</dbReference>
<dbReference type="PROSITE" id="PS50172">
    <property type="entry name" value="BRCT"/>
    <property type="match status" value="1"/>
</dbReference>
<evidence type="ECO:0000256" key="6">
    <source>
        <dbReference type="ARBA" id="ARBA00022723"/>
    </source>
</evidence>
<dbReference type="InterPro" id="IPR018239">
    <property type="entry name" value="DNA_ligase_AS"/>
</dbReference>
<dbReference type="SUPFAM" id="SSF52113">
    <property type="entry name" value="BRCT domain"/>
    <property type="match status" value="1"/>
</dbReference>
<dbReference type="Pfam" id="PF14520">
    <property type="entry name" value="HHH_5"/>
    <property type="match status" value="1"/>
</dbReference>
<feature type="binding site" evidence="15">
    <location>
        <position position="128"/>
    </location>
    <ligand>
        <name>NAD(+)</name>
        <dbReference type="ChEBI" id="CHEBI:57540"/>
    </ligand>
</feature>
<dbReference type="GO" id="GO:0003677">
    <property type="term" value="F:DNA binding"/>
    <property type="evidence" value="ECO:0007669"/>
    <property type="project" value="InterPro"/>
</dbReference>
<dbReference type="Pfam" id="PF22745">
    <property type="entry name" value="Nlig-Ia"/>
    <property type="match status" value="1"/>
</dbReference>
<keyword evidence="19" id="KW-1185">Reference proteome</keyword>
<dbReference type="InterPro" id="IPR013839">
    <property type="entry name" value="DNAligase_adenylation"/>
</dbReference>
<evidence type="ECO:0000313" key="18">
    <source>
        <dbReference type="EMBL" id="KST65786.1"/>
    </source>
</evidence>
<evidence type="ECO:0000256" key="9">
    <source>
        <dbReference type="ARBA" id="ARBA00022842"/>
    </source>
</evidence>
<dbReference type="Gene3D" id="1.10.150.20">
    <property type="entry name" value="5' to 3' exonuclease, C-terminal subdomain"/>
    <property type="match status" value="2"/>
</dbReference>
<feature type="binding site" evidence="15">
    <location>
        <position position="151"/>
    </location>
    <ligand>
        <name>NAD(+)</name>
        <dbReference type="ChEBI" id="CHEBI:57540"/>
    </ligand>
</feature>
<feature type="binding site" evidence="15">
    <location>
        <position position="430"/>
    </location>
    <ligand>
        <name>Zn(2+)</name>
        <dbReference type="ChEBI" id="CHEBI:29105"/>
    </ligand>
</feature>
<dbReference type="GO" id="GO:0051213">
    <property type="term" value="F:dioxygenase activity"/>
    <property type="evidence" value="ECO:0007669"/>
    <property type="project" value="UniProtKB-KW"/>
</dbReference>
<dbReference type="InterPro" id="IPR010994">
    <property type="entry name" value="RuvA_2-like"/>
</dbReference>
<sequence>MEIITVVSIKPEVQQRIEELRQLLQQASYAYYILDAPTMEDAVYDRLYRELQDLEAEYPQLISSHSPTQRVGEKPATQFNSVKHNIALYSLENAFNIDELKTWEQRWRRQVSSADEVESPDKAEYVCELKIDGSALALTYENGVLVRGVTRGDGVAGEDITQNVRTIRSIPLRLNVNDVSLPERIEIRGEAFLPLDVFNQINQEREKAGESLFANPRNAAAGTLRQLDPKVVDRRRLDFFAYTLHLPGMDDAKTPNTQWERLQLLHRMGLKVNPNKKLCQSIEEVAQYYEYWDTERLNLPYMTDGVVVKLNSFALQEQLGFTQKFPRWAVALKYAAEEAPTRVENILVNVGRTGALTPLAQMRPVQLAGTTVSRATLHNADRIAQLDIRIGDTVVIRKAGEIIPEVLRVLKELRPNDTTPFVMPSDCPVCGQPVVRQKEEAVTRCVNTSCPAIVKGSIEHWVSRNALDIRGMGEKVVEQLVDKGLVTSVADLYDLTIDKLLELERMGEKSAQKLIDAIAKSKNQPWARVLYGLGIRHVGSVIAETVTKKFTSVEKLSQAKVTDIEGIYGIGIEIAESVHQWFQVSANQTLIQRLQTAGLQFVATNPNTEDVNTNQKLAGKTFVVTGTLPTLKRNDAKALIKKYGGKVTDSISNKTDYLVVGEDAGSKLKKAQSLGVTQLSEEQLLELLEG</sequence>
<dbReference type="PIRSF" id="PIRSF001604">
    <property type="entry name" value="LigA"/>
    <property type="match status" value="1"/>
</dbReference>
<dbReference type="Pfam" id="PF03119">
    <property type="entry name" value="DNA_ligase_ZBD"/>
    <property type="match status" value="1"/>
</dbReference>
<gene>
    <name evidence="15 18" type="primary">ligA</name>
    <name evidence="18" type="ORF">BC008_22690</name>
</gene>
<dbReference type="GO" id="GO:0046872">
    <property type="term" value="F:metal ion binding"/>
    <property type="evidence" value="ECO:0007669"/>
    <property type="project" value="UniProtKB-KW"/>
</dbReference>
<dbReference type="GO" id="GO:0003911">
    <property type="term" value="F:DNA ligase (NAD+) activity"/>
    <property type="evidence" value="ECO:0007669"/>
    <property type="project" value="UniProtKB-UniRule"/>
</dbReference>
<comment type="function">
    <text evidence="1 15">DNA ligase that catalyzes the formation of phosphodiester linkages between 5'-phosphoryl and 3'-hydroxyl groups in double-stranded DNA using NAD as a coenzyme and as the energy source for the reaction. It is essential for DNA replication and repair of damaged DNA.</text>
</comment>
<dbReference type="HAMAP" id="MF_01588">
    <property type="entry name" value="DNA_ligase_A"/>
    <property type="match status" value="1"/>
</dbReference>
<dbReference type="InterPro" id="IPR004150">
    <property type="entry name" value="NAD_DNA_ligase_OB"/>
</dbReference>
<feature type="binding site" evidence="15">
    <location>
        <position position="309"/>
    </location>
    <ligand>
        <name>NAD(+)</name>
        <dbReference type="ChEBI" id="CHEBI:57540"/>
    </ligand>
</feature>
<evidence type="ECO:0000256" key="12">
    <source>
        <dbReference type="ARBA" id="ARBA00023211"/>
    </source>
</evidence>
<dbReference type="CDD" id="cd00114">
    <property type="entry name" value="LIGANc"/>
    <property type="match status" value="1"/>
</dbReference>
<dbReference type="InterPro" id="IPR036420">
    <property type="entry name" value="BRCT_dom_sf"/>
</dbReference>
<dbReference type="InterPro" id="IPR013840">
    <property type="entry name" value="DNAligase_N"/>
</dbReference>
<evidence type="ECO:0000256" key="5">
    <source>
        <dbReference type="ARBA" id="ARBA00022705"/>
    </source>
</evidence>